<gene>
    <name evidence="1" type="ORF">OMAG_001160</name>
</gene>
<evidence type="ECO:0000313" key="1">
    <source>
        <dbReference type="EMBL" id="KJJ84930.1"/>
    </source>
</evidence>
<dbReference type="EMBL" id="JYNY01000232">
    <property type="protein sequence ID" value="KJJ84930.1"/>
    <property type="molecule type" value="Genomic_DNA"/>
</dbReference>
<reference evidence="1 2" key="1">
    <citation type="submission" date="2015-02" db="EMBL/GenBank/DDBJ databases">
        <title>Single-cell genomics of uncultivated deep-branching MTB reveals a conserved set of magnetosome genes.</title>
        <authorList>
            <person name="Kolinko S."/>
            <person name="Richter M."/>
            <person name="Glockner F.O."/>
            <person name="Brachmann A."/>
            <person name="Schuler D."/>
        </authorList>
    </citation>
    <scope>NUCLEOTIDE SEQUENCE [LARGE SCALE GENOMIC DNA]</scope>
    <source>
        <strain evidence="1">SKK-01</strain>
    </source>
</reference>
<dbReference type="Pfam" id="PF20217">
    <property type="entry name" value="DUF6577"/>
    <property type="match status" value="1"/>
</dbReference>
<accession>A0A0F0CU15</accession>
<organism evidence="1 2">
    <name type="scientific">Candidatus Omnitrophus magneticus</name>
    <dbReference type="NCBI Taxonomy" id="1609969"/>
    <lineage>
        <taxon>Bacteria</taxon>
        <taxon>Pseudomonadati</taxon>
        <taxon>Candidatus Omnitrophota</taxon>
        <taxon>Candidatus Omnitrophus</taxon>
    </lineage>
</organism>
<evidence type="ECO:0000313" key="2">
    <source>
        <dbReference type="Proteomes" id="UP000033428"/>
    </source>
</evidence>
<comment type="caution">
    <text evidence="1">The sequence shown here is derived from an EMBL/GenBank/DDBJ whole genome shotgun (WGS) entry which is preliminary data.</text>
</comment>
<protein>
    <submittedName>
        <fullName evidence="1">Uncharacterized protein</fullName>
    </submittedName>
</protein>
<dbReference type="Proteomes" id="UP000033428">
    <property type="component" value="Unassembled WGS sequence"/>
</dbReference>
<name>A0A0F0CU15_9BACT</name>
<keyword evidence="2" id="KW-1185">Reference proteome</keyword>
<dbReference type="InterPro" id="IPR046484">
    <property type="entry name" value="DUF6577"/>
</dbReference>
<dbReference type="AlphaFoldDB" id="A0A0F0CU15"/>
<sequence>MCGKRWILDNKTLLREYIKKYRYFSLNNVVQSIGIKRCVAIKYLQLFKSEKIVFSAGRGFYTSEGREFIYPKISRVIKIRQLIIKEFPNLDFIIWNTLYFQPYYHHQQTHNITVVEVEYDGIQSVVEIISRFYRNVITESKRKLCTSEFDITNDPIIVRPFIRRSPRDGNEPRLEKMLVDIYIINYKYKIMADVDFWELWRSLFSLYRIDFSKLIDYAVGRRNMRVLISQLIDNAGLKEVIFDSKYDLLSNMTRKKGGRCRDGKTRHKTVGIIEKRNTI</sequence>
<proteinExistence type="predicted"/>